<dbReference type="EMBL" id="VEPZ02001421">
    <property type="protein sequence ID" value="KAE8673863.1"/>
    <property type="molecule type" value="Genomic_DNA"/>
</dbReference>
<evidence type="ECO:0000256" key="2">
    <source>
        <dbReference type="SAM" id="MobiDB-lite"/>
    </source>
</evidence>
<dbReference type="PANTHER" id="PTHR12794">
    <property type="entry name" value="GEMIN2"/>
    <property type="match status" value="1"/>
</dbReference>
<dbReference type="Proteomes" id="UP000436088">
    <property type="component" value="Unassembled WGS sequence"/>
</dbReference>
<proteinExistence type="inferred from homology"/>
<protein>
    <submittedName>
        <fullName evidence="3">Uncharacterized protein</fullName>
    </submittedName>
</protein>
<dbReference type="AlphaFoldDB" id="A0A6A2XDX4"/>
<gene>
    <name evidence="3" type="ORF">F3Y22_tig00111769pilonHSYRG00043</name>
</gene>
<dbReference type="PANTHER" id="PTHR12794:SF0">
    <property type="entry name" value="GEM-ASSOCIATED PROTEIN 2"/>
    <property type="match status" value="1"/>
</dbReference>
<comment type="similarity">
    <text evidence="1">Belongs to the gemin-2 family.</text>
</comment>
<dbReference type="GO" id="GO:0005634">
    <property type="term" value="C:nucleus"/>
    <property type="evidence" value="ECO:0007669"/>
    <property type="project" value="TreeGrafter"/>
</dbReference>
<name>A0A6A2XDX4_HIBSY</name>
<dbReference type="GO" id="GO:0000387">
    <property type="term" value="P:spliceosomal snRNP assembly"/>
    <property type="evidence" value="ECO:0007669"/>
    <property type="project" value="InterPro"/>
</dbReference>
<reference evidence="3" key="1">
    <citation type="submission" date="2019-09" db="EMBL/GenBank/DDBJ databases">
        <title>Draft genome information of white flower Hibiscus syriacus.</title>
        <authorList>
            <person name="Kim Y.-M."/>
        </authorList>
    </citation>
    <scope>NUCLEOTIDE SEQUENCE [LARGE SCALE GENOMIC DNA]</scope>
    <source>
        <strain evidence="3">YM2019G1</strain>
    </source>
</reference>
<feature type="compositionally biased region" description="Basic residues" evidence="2">
    <location>
        <begin position="216"/>
        <end position="225"/>
    </location>
</feature>
<dbReference type="Pfam" id="PF04938">
    <property type="entry name" value="SIP1"/>
    <property type="match status" value="2"/>
</dbReference>
<feature type="compositionally biased region" description="Basic and acidic residues" evidence="2">
    <location>
        <begin position="200"/>
        <end position="215"/>
    </location>
</feature>
<feature type="region of interest" description="Disordered" evidence="2">
    <location>
        <begin position="192"/>
        <end position="225"/>
    </location>
</feature>
<comment type="caution">
    <text evidence="3">The sequence shown here is derived from an EMBL/GenBank/DDBJ whole genome shotgun (WGS) entry which is preliminary data.</text>
</comment>
<feature type="compositionally biased region" description="Basic and acidic residues" evidence="2">
    <location>
        <begin position="40"/>
        <end position="54"/>
    </location>
</feature>
<dbReference type="InterPro" id="IPR035426">
    <property type="entry name" value="Gemin2/Brr1"/>
</dbReference>
<evidence type="ECO:0000313" key="4">
    <source>
        <dbReference type="Proteomes" id="UP000436088"/>
    </source>
</evidence>
<feature type="region of interest" description="Disordered" evidence="2">
    <location>
        <begin position="1"/>
        <end position="67"/>
    </location>
</feature>
<keyword evidence="4" id="KW-1185">Reference proteome</keyword>
<evidence type="ECO:0000256" key="1">
    <source>
        <dbReference type="ARBA" id="ARBA00025758"/>
    </source>
</evidence>
<evidence type="ECO:0000313" key="3">
    <source>
        <dbReference type="EMBL" id="KAE8673863.1"/>
    </source>
</evidence>
<accession>A0A6A2XDX4</accession>
<organism evidence="3 4">
    <name type="scientific">Hibiscus syriacus</name>
    <name type="common">Rose of Sharon</name>
    <dbReference type="NCBI Taxonomy" id="106335"/>
    <lineage>
        <taxon>Eukaryota</taxon>
        <taxon>Viridiplantae</taxon>
        <taxon>Streptophyta</taxon>
        <taxon>Embryophyta</taxon>
        <taxon>Tracheophyta</taxon>
        <taxon>Spermatophyta</taxon>
        <taxon>Magnoliopsida</taxon>
        <taxon>eudicotyledons</taxon>
        <taxon>Gunneridae</taxon>
        <taxon>Pentapetalae</taxon>
        <taxon>rosids</taxon>
        <taxon>malvids</taxon>
        <taxon>Malvales</taxon>
        <taxon>Malvaceae</taxon>
        <taxon>Malvoideae</taxon>
        <taxon>Hibiscus</taxon>
    </lineage>
</organism>
<feature type="compositionally biased region" description="Polar residues" evidence="2">
    <location>
        <begin position="27"/>
        <end position="39"/>
    </location>
</feature>
<dbReference type="GO" id="GO:0032797">
    <property type="term" value="C:SMN complex"/>
    <property type="evidence" value="ECO:0007669"/>
    <property type="project" value="TreeGrafter"/>
</dbReference>
<dbReference type="Gene3D" id="1.20.58.1070">
    <property type="match status" value="1"/>
</dbReference>
<sequence length="574" mass="63999">MADYAVDSGSHVGSKRRTSTDTDQQEENLLQLPSSLSETTVDRRDSTPPDRQDETAIDNSSPKKKAKCFPLLSEGNQEMGLHSFTQKNVSLSEPFEKEEAYDVETKEGSFGIQQVGSQVNAIEAGLGFEEKRVIKGKDLESETVLEAEKKRLLDELEVGNIFGGTKGLALPVKGSLMVEVIDDTALIGSFPLSRTGNGSGKDEKQKGEHEIDCTRTKRSRRKRKNVKEVLGESGTVRHVESTEIFEIQNGKKESGNQNKIMYSRKELEALRFANGVGQRNFWRDVYKSLGKDVIREYETWEGGSIRRKSAQVRAPIHVMTLQRRLVEDAIVDVEEECIEDDDSDKDYTTILRPAFMVEGEPDFDSGPPEDGLEYLRRVRWEAAQIPKVKIAKPDKITSNKEQSVYMPQIPEIANCPEHLLPLKQWEEAFLADFSELRMNVSHMEDPSAEVSCKLPRLTVQVDDLCQLPEGGAVENFNHTTGEVHSDQGSLSKSADEISPAQNNPCPKTCINETVVTSQPCLNRHSSGCHTCASLRSLLRKCANLRAGKSEVDDEVIMLNILATVSGRYFGQSET</sequence>